<dbReference type="Pfam" id="PF00069">
    <property type="entry name" value="Pkinase"/>
    <property type="match status" value="1"/>
</dbReference>
<keyword evidence="7" id="KW-1185">Reference proteome</keyword>
<dbReference type="InterPro" id="IPR051165">
    <property type="entry name" value="Multifunctional_ANK_Repeat"/>
</dbReference>
<dbReference type="EMBL" id="LTAN01000008">
    <property type="protein sequence ID" value="OBR05451.1"/>
    <property type="molecule type" value="Genomic_DNA"/>
</dbReference>
<dbReference type="VEuPathDB" id="FungiDB:CH63R_12154"/>
<evidence type="ECO:0000256" key="4">
    <source>
        <dbReference type="SAM" id="MobiDB-lite"/>
    </source>
</evidence>
<evidence type="ECO:0000313" key="7">
    <source>
        <dbReference type="Proteomes" id="UP000092177"/>
    </source>
</evidence>
<feature type="domain" description="Protein kinase" evidence="5">
    <location>
        <begin position="75"/>
        <end position="402"/>
    </location>
</feature>
<dbReference type="InterPro" id="IPR036770">
    <property type="entry name" value="Ankyrin_rpt-contain_sf"/>
</dbReference>
<dbReference type="SUPFAM" id="SSF48403">
    <property type="entry name" value="Ankyrin repeat"/>
    <property type="match status" value="3"/>
</dbReference>
<feature type="repeat" description="ANK" evidence="3">
    <location>
        <begin position="1978"/>
        <end position="2010"/>
    </location>
</feature>
<keyword evidence="1" id="KW-0677">Repeat</keyword>
<dbReference type="SMART" id="SM00248">
    <property type="entry name" value="ANK"/>
    <property type="match status" value="17"/>
</dbReference>
<dbReference type="PROSITE" id="PS50088">
    <property type="entry name" value="ANK_REPEAT"/>
    <property type="match status" value="9"/>
</dbReference>
<comment type="caution">
    <text evidence="6">The sequence shown here is derived from an EMBL/GenBank/DDBJ whole genome shotgun (WGS) entry which is preliminary data.</text>
</comment>
<dbReference type="PANTHER" id="PTHR24123:SF33">
    <property type="entry name" value="PROTEIN HOS4"/>
    <property type="match status" value="1"/>
</dbReference>
<dbReference type="PROSITE" id="PS50011">
    <property type="entry name" value="PROTEIN_KINASE_DOM"/>
    <property type="match status" value="1"/>
</dbReference>
<dbReference type="Gene3D" id="1.25.40.20">
    <property type="entry name" value="Ankyrin repeat-containing domain"/>
    <property type="match status" value="5"/>
</dbReference>
<dbReference type="GeneID" id="28871235"/>
<accession>A0A1B7Y0C7</accession>
<feature type="repeat" description="ANK" evidence="3">
    <location>
        <begin position="1773"/>
        <end position="1805"/>
    </location>
</feature>
<dbReference type="SUPFAM" id="SSF56112">
    <property type="entry name" value="Protein kinase-like (PK-like)"/>
    <property type="match status" value="1"/>
</dbReference>
<feature type="repeat" description="ANK" evidence="3">
    <location>
        <begin position="1552"/>
        <end position="1577"/>
    </location>
</feature>
<dbReference type="CDD" id="cd00180">
    <property type="entry name" value="PKc"/>
    <property type="match status" value="1"/>
</dbReference>
<evidence type="ECO:0000256" key="3">
    <source>
        <dbReference type="PROSITE-ProRule" id="PRU00023"/>
    </source>
</evidence>
<feature type="repeat" description="ANK" evidence="3">
    <location>
        <begin position="1945"/>
        <end position="1977"/>
    </location>
</feature>
<evidence type="ECO:0000256" key="2">
    <source>
        <dbReference type="ARBA" id="ARBA00023043"/>
    </source>
</evidence>
<dbReference type="PROSITE" id="PS00108">
    <property type="entry name" value="PROTEIN_KINASE_ST"/>
    <property type="match status" value="1"/>
</dbReference>
<dbReference type="Pfam" id="PF13637">
    <property type="entry name" value="Ank_4"/>
    <property type="match status" value="1"/>
</dbReference>
<dbReference type="PANTHER" id="PTHR24123">
    <property type="entry name" value="ANKYRIN REPEAT-CONTAINING"/>
    <property type="match status" value="1"/>
</dbReference>
<dbReference type="GO" id="GO:0004672">
    <property type="term" value="F:protein kinase activity"/>
    <property type="evidence" value="ECO:0007669"/>
    <property type="project" value="InterPro"/>
</dbReference>
<feature type="repeat" description="ANK" evidence="3">
    <location>
        <begin position="1879"/>
        <end position="1911"/>
    </location>
</feature>
<proteinExistence type="predicted"/>
<gene>
    <name evidence="6" type="ORF">CH63R_12154</name>
</gene>
<evidence type="ECO:0000259" key="5">
    <source>
        <dbReference type="PROSITE" id="PS50011"/>
    </source>
</evidence>
<feature type="repeat" description="ANK" evidence="3">
    <location>
        <begin position="1912"/>
        <end position="1944"/>
    </location>
</feature>
<dbReference type="Pfam" id="PF00023">
    <property type="entry name" value="Ank"/>
    <property type="match status" value="1"/>
</dbReference>
<dbReference type="GO" id="GO:0005524">
    <property type="term" value="F:ATP binding"/>
    <property type="evidence" value="ECO:0007669"/>
    <property type="project" value="InterPro"/>
</dbReference>
<protein>
    <submittedName>
        <fullName evidence="6">Pfs domain-containing protein</fullName>
    </submittedName>
</protein>
<name>A0A1B7Y0C7_COLHI</name>
<feature type="repeat" description="ANK" evidence="3">
    <location>
        <begin position="1740"/>
        <end position="1772"/>
    </location>
</feature>
<dbReference type="RefSeq" id="XP_018153969.1">
    <property type="nucleotide sequence ID" value="XM_018307128.1"/>
</dbReference>
<feature type="region of interest" description="Disordered" evidence="4">
    <location>
        <begin position="413"/>
        <end position="464"/>
    </location>
</feature>
<feature type="repeat" description="ANK" evidence="3">
    <location>
        <begin position="1849"/>
        <end position="1877"/>
    </location>
</feature>
<dbReference type="InterPro" id="IPR000719">
    <property type="entry name" value="Prot_kinase_dom"/>
</dbReference>
<evidence type="ECO:0000313" key="6">
    <source>
        <dbReference type="EMBL" id="OBR05451.1"/>
    </source>
</evidence>
<feature type="compositionally biased region" description="Acidic residues" evidence="4">
    <location>
        <begin position="416"/>
        <end position="456"/>
    </location>
</feature>
<dbReference type="InterPro" id="IPR002110">
    <property type="entry name" value="Ankyrin_rpt"/>
</dbReference>
<keyword evidence="2 3" id="KW-0040">ANK repeat</keyword>
<dbReference type="Gene3D" id="1.10.510.10">
    <property type="entry name" value="Transferase(Phosphotransferase) domain 1"/>
    <property type="match status" value="1"/>
</dbReference>
<evidence type="ECO:0000256" key="1">
    <source>
        <dbReference type="ARBA" id="ARBA00022737"/>
    </source>
</evidence>
<organism evidence="6 7">
    <name type="scientific">Colletotrichum higginsianum (strain IMI 349063)</name>
    <name type="common">Crucifer anthracnose fungus</name>
    <dbReference type="NCBI Taxonomy" id="759273"/>
    <lineage>
        <taxon>Eukaryota</taxon>
        <taxon>Fungi</taxon>
        <taxon>Dikarya</taxon>
        <taxon>Ascomycota</taxon>
        <taxon>Pezizomycotina</taxon>
        <taxon>Sordariomycetes</taxon>
        <taxon>Hypocreomycetidae</taxon>
        <taxon>Glomerellales</taxon>
        <taxon>Glomerellaceae</taxon>
        <taxon>Colletotrichum</taxon>
        <taxon>Colletotrichum destructivum species complex</taxon>
    </lineage>
</organism>
<feature type="region of interest" description="Disordered" evidence="4">
    <location>
        <begin position="1433"/>
        <end position="1460"/>
    </location>
</feature>
<dbReference type="SMART" id="SM00220">
    <property type="entry name" value="S_TKc"/>
    <property type="match status" value="1"/>
</dbReference>
<reference evidence="7" key="1">
    <citation type="journal article" date="2017" name="BMC Genomics">
        <title>Gapless genome assembly of Colletotrichum higginsianum reveals chromosome structure and association of transposable elements with secondary metabolite gene clusters.</title>
        <authorList>
            <person name="Dallery J.-F."/>
            <person name="Lapalu N."/>
            <person name="Zampounis A."/>
            <person name="Pigne S."/>
            <person name="Luyten I."/>
            <person name="Amselem J."/>
            <person name="Wittenberg A.H.J."/>
            <person name="Zhou S."/>
            <person name="de Queiroz M.V."/>
            <person name="Robin G.P."/>
            <person name="Auger A."/>
            <person name="Hainaut M."/>
            <person name="Henrissat B."/>
            <person name="Kim K.-T."/>
            <person name="Lee Y.-H."/>
            <person name="Lespinet O."/>
            <person name="Schwartz D.C."/>
            <person name="Thon M.R."/>
            <person name="O'Connell R.J."/>
        </authorList>
    </citation>
    <scope>NUCLEOTIDE SEQUENCE [LARGE SCALE GENOMIC DNA]</scope>
    <source>
        <strain evidence="7">IMI 349063</strain>
    </source>
</reference>
<dbReference type="InterPro" id="IPR011009">
    <property type="entry name" value="Kinase-like_dom_sf"/>
</dbReference>
<dbReference type="Proteomes" id="UP000092177">
    <property type="component" value="Chromosome 8"/>
</dbReference>
<dbReference type="KEGG" id="chig:CH63R_12154"/>
<dbReference type="Pfam" id="PF12796">
    <property type="entry name" value="Ank_2"/>
    <property type="match status" value="3"/>
</dbReference>
<feature type="repeat" description="ANK" evidence="3">
    <location>
        <begin position="1268"/>
        <end position="1295"/>
    </location>
</feature>
<dbReference type="InterPro" id="IPR008271">
    <property type="entry name" value="Ser/Thr_kinase_AS"/>
</dbReference>
<feature type="region of interest" description="Disordered" evidence="4">
    <location>
        <begin position="470"/>
        <end position="489"/>
    </location>
</feature>
<sequence length="2117" mass="233944">MERSGRLFSECASEIWTTDEPSTSTVSPNVVSQTTATSEFEHEHYDALDVVEASEAYQVPSVSVTHIGVSGESMGTMQFALGNGLSSQVVQHVTSEETAPILPANTVLALKIFIARPVFGSSSAARESRSDVYATIVREIKVIGHPLLRGHENIAQLRFIAWSEKQPFPMLAMELGNYGTLDHIIRSRGSDSSLSSRQKQHITLDIAVGLRAIHQVGFIHGDLKPENIIVMNHANPKRGVIAKLLDFGGSSDDTQSGPVHVTPLWCAPEIGGGRKDVDWAKCDIYSYGLVIASVWGRDASDQLYSVEGLGTQQQASVLSRFTGNTPTTSETDFMTRVRKMQTSDWRDTNSLVSVLRNQLVTKLPSNDLDVPHLVGIILSTLHADSNMRPTAPELVDMFQPSFNRLRRDIPPLVHDEEAEEQEEVEEEEVEEEEEREDEEDKEEDEEEGEEGSETGDEANQVPGVRSKFSVFADSEQMDSIPEDNRGENDFRMDIGNRTSSDHLQGSFSLTHTLPRVLAWLYSGACPENPDGPRFRARNGLAVKHEQPTGEEVGKINGGIGTEGPEVHQALDGNLDKSKVKETAHEKVAAFEKVDIWDIGVDVSSWWTNRSRHYLYFIYRQHVAALDDIPDPAEYVRALDIEDVTLSIPKDQSPMEFLCELRGKTTRWMSKVFPGVDSGSIPIRYQRKSIHAFYLAMSNILGLGAPRNQALGAAWMAVAAIQGHDKAMSLCPHMISESTLELSVPSRLFLCLDALGGLRGAVDRLARRLPDHWAMIQRLRRQRSHLCQQDGFYFKSDCRRAVLQRYEDAAIVEELDDGQFTTFTSALMAGTVSDVRSLLERVIEDTCHPQDASDMVPILLNWLPFYGLPDHDASELVPLAYEAGAQLDIRCEIQTTHLGIKHANMSPILGSILKGRPLVALAIIALHEKINEPIVDFQASLYFASSYLFHEIVRRMLQLHREKPWLCFEGSRRSRRWKSKSKTLSSILRFTMLKRGGHQVVEADRFAIHGESFASAKKETERLLLNSGAEPELRAVENAIFYDETDSLQLFVRHLGPSKLFGHLRTSPFQLGKLCIELGAINCFTYLLTQNIIRTTEGGDGGKLVHFATNRVPEKRDFLSALLKHGADIMTTDDGGHTTLHLAMLRRDMVAVDMLSQHCSEEQLADLLCQHPSTGRSIFSDLIFIQSPHFGIPFEGLQWLANRGSVHYYRRSAQSRDWPVWHSIVNCPRPTTRTAQLSDAKLVEFLLGLETFSERMQTEVCPPCEELILHHAAWNGHVDIVRLLLQHNFDVNAVSENPGWAKRGLTPTMTVLELVWSRLRSGDVPAVIQAAGRLEVIKWHESLSEVVDLLVAAGANSSTFYWDRRWAVQLEVLDQQPLGSTILFNRGEAIVGSWPEPLPSATRLAGDGRTKAAKKWTDREYQLIPYFDSKSRRLSRRSEAGQEEAGDASDSDSSPESVEDGERNLPLLFWPEKQPPRETTRALFLGGKRTPKMAGESRETLEVALAQMPRWVRTDYVEGTTTPLHIAALRNDTGTLRILLESENVPIDIGDELGLTALCLAASEGHEAAVRLLFQSGAALVKPAPTEDLKEIQALHCCVLMPFSKPSMIELLLKLGADPNSRMAAKYKRSLTVLTGCLAASDRPDIVQTLINGGASLDPFQEPEWNALATAITYNRVKSLRLLLSASTTPWRGPYGINLVQFAAHYAQYGDSVVKLLLEFAAEHPDSPHSAGLELDAVDDSNMSALSYAAKAGNLAAVELLLARGANVDTVLRKGSTALFWAVRGGNPQIVKALLKKGANVHATDEEGSRPLTSALKKKRTKEMDKVALILLEHNASFNGAITVKRLPKALSWAAMSGRLDYLRLLLDRGANVNRYSSNAGCAVLLSASEHGQLGAVRLLLERGADILAVDKNGRSAMSVAMDSGHRDVVNLLATRGADLNSRTENGDTALFWAASNGFLDTGKLLVERGQDVNAVDEEGETALFAAALKGHGGFVNFLLDRGADVNHRNNNASAVIIRMVDCNAQDTRLPTNLGREVGEVAALSQALLDTLGILVSRGANMDVLNEFRYFKIEREGKTEVSRARIADGKCVFSTMSSDEEIEAMGVEWDPLNEVDAA</sequence>
<dbReference type="PROSITE" id="PS50297">
    <property type="entry name" value="ANK_REP_REGION"/>
    <property type="match status" value="9"/>
</dbReference>
<feature type="compositionally biased region" description="Acidic residues" evidence="4">
    <location>
        <begin position="1440"/>
        <end position="1449"/>
    </location>
</feature>